<accession>A0A831TAP7</accession>
<gene>
    <name evidence="1" type="ORF">ENP34_05755</name>
</gene>
<dbReference type="SUPFAM" id="SSF143100">
    <property type="entry name" value="TTHA1013/TTHA0281-like"/>
    <property type="match status" value="1"/>
</dbReference>
<dbReference type="InterPro" id="IPR035069">
    <property type="entry name" value="TTHA1013/TTHA0281-like"/>
</dbReference>
<dbReference type="AlphaFoldDB" id="A0A831TAP7"/>
<name>A0A831TAP7_9BACT</name>
<proteinExistence type="predicted"/>
<dbReference type="EMBL" id="DSIY01000142">
    <property type="protein sequence ID" value="HEG90928.1"/>
    <property type="molecule type" value="Genomic_DNA"/>
</dbReference>
<reference evidence="1" key="1">
    <citation type="journal article" date="2020" name="mSystems">
        <title>Genome- and Community-Level Interaction Insights into Carbon Utilization and Element Cycling Functions of Hydrothermarchaeota in Hydrothermal Sediment.</title>
        <authorList>
            <person name="Zhou Z."/>
            <person name="Liu Y."/>
            <person name="Xu W."/>
            <person name="Pan J."/>
            <person name="Luo Z.H."/>
            <person name="Li M."/>
        </authorList>
    </citation>
    <scope>NUCLEOTIDE SEQUENCE [LARGE SCALE GENOMIC DNA]</scope>
    <source>
        <strain evidence="1">SpSt-210</strain>
    </source>
</reference>
<organism evidence="1">
    <name type="scientific">Thermorudis peleae</name>
    <dbReference type="NCBI Taxonomy" id="1382356"/>
    <lineage>
        <taxon>Bacteria</taxon>
        <taxon>Pseudomonadati</taxon>
        <taxon>Thermomicrobiota</taxon>
        <taxon>Thermomicrobia</taxon>
        <taxon>Thermomicrobia incertae sedis</taxon>
        <taxon>Thermorudis</taxon>
    </lineage>
</organism>
<sequence>MLTAYIDTAMNRARSEFLPGDGIWYAEIPELPGVWADGLSEEACLQRLREVLEEWVTLRLAQQLPLPAIDGHVPPAPAD</sequence>
<dbReference type="Gene3D" id="3.30.160.250">
    <property type="match status" value="1"/>
</dbReference>
<evidence type="ECO:0000313" key="1">
    <source>
        <dbReference type="EMBL" id="HEG90928.1"/>
    </source>
</evidence>
<dbReference type="Pfam" id="PF21748">
    <property type="entry name" value="UPF0150"/>
    <property type="match status" value="1"/>
</dbReference>
<protein>
    <submittedName>
        <fullName evidence="1">Type II toxin-antitoxin system HicB family antitoxin</fullName>
    </submittedName>
</protein>
<dbReference type="InterPro" id="IPR049389">
    <property type="entry name" value="TTHA0281-like"/>
</dbReference>
<comment type="caution">
    <text evidence="1">The sequence shown here is derived from an EMBL/GenBank/DDBJ whole genome shotgun (WGS) entry which is preliminary data.</text>
</comment>